<organism evidence="2 3">
    <name type="scientific">Paenibacillus rigui</name>
    <dbReference type="NCBI Taxonomy" id="554312"/>
    <lineage>
        <taxon>Bacteria</taxon>
        <taxon>Bacillati</taxon>
        <taxon>Bacillota</taxon>
        <taxon>Bacilli</taxon>
        <taxon>Bacillales</taxon>
        <taxon>Paenibacillaceae</taxon>
        <taxon>Paenibacillus</taxon>
    </lineage>
</organism>
<gene>
    <name evidence="2" type="ORF">CF651_14080</name>
</gene>
<accession>A0A229UQI0</accession>
<comment type="caution">
    <text evidence="2">The sequence shown here is derived from an EMBL/GenBank/DDBJ whole genome shotgun (WGS) entry which is preliminary data.</text>
</comment>
<dbReference type="EMBL" id="NMQW01000019">
    <property type="protein sequence ID" value="OXM85698.1"/>
    <property type="molecule type" value="Genomic_DNA"/>
</dbReference>
<feature type="transmembrane region" description="Helical" evidence="1">
    <location>
        <begin position="9"/>
        <end position="28"/>
    </location>
</feature>
<name>A0A229UQI0_9BACL</name>
<proteinExistence type="predicted"/>
<evidence type="ECO:0000313" key="2">
    <source>
        <dbReference type="EMBL" id="OXM85698.1"/>
    </source>
</evidence>
<evidence type="ECO:0000313" key="3">
    <source>
        <dbReference type="Proteomes" id="UP000215509"/>
    </source>
</evidence>
<keyword evidence="1" id="KW-1133">Transmembrane helix</keyword>
<dbReference type="Proteomes" id="UP000215509">
    <property type="component" value="Unassembled WGS sequence"/>
</dbReference>
<keyword evidence="1" id="KW-0472">Membrane</keyword>
<protein>
    <submittedName>
        <fullName evidence="2">Uncharacterized protein</fullName>
    </submittedName>
</protein>
<dbReference type="RefSeq" id="WP_094015503.1">
    <property type="nucleotide sequence ID" value="NZ_NMQW01000019.1"/>
</dbReference>
<evidence type="ECO:0000256" key="1">
    <source>
        <dbReference type="SAM" id="Phobius"/>
    </source>
</evidence>
<keyword evidence="3" id="KW-1185">Reference proteome</keyword>
<dbReference type="AlphaFoldDB" id="A0A229UQI0"/>
<feature type="transmembrane region" description="Helical" evidence="1">
    <location>
        <begin position="78"/>
        <end position="95"/>
    </location>
</feature>
<keyword evidence="1" id="KW-0812">Transmembrane</keyword>
<sequence length="120" mass="14166">MNNRRHRHWIILVWIVVGFFLFPLTPPISQNISFGEHVVSQMNETPAFMRIKSESSQPSVPAIYPAMPWKDWEDEPDPCFPLLYVLFVVFLYSKLRERLRKYMLAPLKFTSAYVAYSHST</sequence>
<dbReference type="OrthoDB" id="2609885at2"/>
<reference evidence="2 3" key="1">
    <citation type="submission" date="2017-07" db="EMBL/GenBank/DDBJ databases">
        <title>Genome sequencing and assembly of Paenibacillus rigui.</title>
        <authorList>
            <person name="Mayilraj S."/>
        </authorList>
    </citation>
    <scope>NUCLEOTIDE SEQUENCE [LARGE SCALE GENOMIC DNA]</scope>
    <source>
        <strain evidence="2 3">JCM 16352</strain>
    </source>
</reference>